<keyword evidence="2" id="KW-1185">Reference proteome</keyword>
<dbReference type="RefSeq" id="WP_169532787.1">
    <property type="nucleotide sequence ID" value="NZ_JABBGH010000003.1"/>
</dbReference>
<proteinExistence type="predicted"/>
<comment type="caution">
    <text evidence="1">The sequence shown here is derived from an EMBL/GenBank/DDBJ whole genome shotgun (WGS) entry which is preliminary data.</text>
</comment>
<evidence type="ECO:0000313" key="1">
    <source>
        <dbReference type="EMBL" id="NML67102.1"/>
    </source>
</evidence>
<name>A0A7Y0AGV4_9BACT</name>
<dbReference type="AlphaFoldDB" id="A0A7Y0AGV4"/>
<protein>
    <recommendedName>
        <fullName evidence="3">Antitoxin VbhA domain-containing protein</fullName>
    </recommendedName>
</protein>
<gene>
    <name evidence="1" type="ORF">HHL22_17995</name>
</gene>
<accession>A0A7Y0AGV4</accession>
<dbReference type="Gene3D" id="1.10.8.1050">
    <property type="entry name" value="Antitoxin VbhA-like"/>
    <property type="match status" value="1"/>
</dbReference>
<dbReference type="Proteomes" id="UP000559626">
    <property type="component" value="Unassembled WGS sequence"/>
</dbReference>
<reference evidence="1 2" key="1">
    <citation type="submission" date="2020-04" db="EMBL/GenBank/DDBJ databases">
        <title>Hymenobacter polaris sp. nov., isolated from Arctic soil.</title>
        <authorList>
            <person name="Dahal R.H."/>
        </authorList>
    </citation>
    <scope>NUCLEOTIDE SEQUENCE [LARGE SCALE GENOMIC DNA]</scope>
    <source>
        <strain evidence="1 2">RP-2-7</strain>
    </source>
</reference>
<dbReference type="InterPro" id="IPR043038">
    <property type="entry name" value="VbhA_sf"/>
</dbReference>
<sequence length="63" mass="7234">MTDSLPPLLTGQCAVRQREVDNAVLVQTLCGRQLTATIYEQLRRYVLGELTREQAFASFYSRR</sequence>
<dbReference type="EMBL" id="JABBGH010000003">
    <property type="protein sequence ID" value="NML67102.1"/>
    <property type="molecule type" value="Genomic_DNA"/>
</dbReference>
<organism evidence="1 2">
    <name type="scientific">Hymenobacter polaris</name>
    <dbReference type="NCBI Taxonomy" id="2682546"/>
    <lineage>
        <taxon>Bacteria</taxon>
        <taxon>Pseudomonadati</taxon>
        <taxon>Bacteroidota</taxon>
        <taxon>Cytophagia</taxon>
        <taxon>Cytophagales</taxon>
        <taxon>Hymenobacteraceae</taxon>
        <taxon>Hymenobacter</taxon>
    </lineage>
</organism>
<evidence type="ECO:0000313" key="2">
    <source>
        <dbReference type="Proteomes" id="UP000559626"/>
    </source>
</evidence>
<evidence type="ECO:0008006" key="3">
    <source>
        <dbReference type="Google" id="ProtNLM"/>
    </source>
</evidence>